<evidence type="ECO:0000256" key="1">
    <source>
        <dbReference type="ARBA" id="ARBA00009156"/>
    </source>
</evidence>
<dbReference type="InterPro" id="IPR018485">
    <property type="entry name" value="FGGY_C"/>
</dbReference>
<proteinExistence type="inferred from homology"/>
<evidence type="ECO:0000313" key="8">
    <source>
        <dbReference type="EMBL" id="QJC22614.1"/>
    </source>
</evidence>
<evidence type="ECO:0000256" key="2">
    <source>
        <dbReference type="ARBA" id="ARBA00022629"/>
    </source>
</evidence>
<dbReference type="Pfam" id="PF00370">
    <property type="entry name" value="FGGY_N"/>
    <property type="match status" value="1"/>
</dbReference>
<dbReference type="Proteomes" id="UP000502298">
    <property type="component" value="Chromosome"/>
</dbReference>
<keyword evidence="4 5" id="KW-0418">Kinase</keyword>
<evidence type="ECO:0000256" key="5">
    <source>
        <dbReference type="RuleBase" id="RU003733"/>
    </source>
</evidence>
<sequence length="486" mass="52007">MRELVAGVDSSTQSCKVMIRDAHTGALVRSGVAHHQTGTEVSPEVWERALHEAIYQAGGLEDVKSLAVAGQQHGMVTLDEHGEVVRNAILWNDTRSAQDADDLISELGDGDYSEGKKKFVERTGIVPVASFTITKLRWLAREEPQSLARTRAVCLPHDWLTWKLRNTTDLDLLATDRSDVSGTGYASSSAENYDRQLLGLALKSQESANDLILPNIGKPNEIIGTMRNGKKKISLAAGCGDNAGAALGLSIGTGEAVLSIGTSGVVSLVSDKPVKDITGAVAGFADASGRYLPLVATLNASRVVDAYANLLGVSHREFDRLALSAPPGAEGLVCIPYLEGERTPNLPHASGELYGIRNNNLSPSNVARAAIEGMLCGVSEGIHAMRSLGVDISQVTLIGGGARSEAVRRIAPIVLGMPVKVPERGEYVADGAALQAAWAYFGQKHPPVWTPRLSSEFSGTYHPFILERYRNIALSVQERKLKYFHG</sequence>
<keyword evidence="3 5" id="KW-0808">Transferase</keyword>
<keyword evidence="9" id="KW-1185">Reference proteome</keyword>
<dbReference type="InterPro" id="IPR043129">
    <property type="entry name" value="ATPase_NBD"/>
</dbReference>
<dbReference type="RefSeq" id="WP_168918535.1">
    <property type="nucleotide sequence ID" value="NZ_CP050804.1"/>
</dbReference>
<dbReference type="GO" id="GO:0016301">
    <property type="term" value="F:kinase activity"/>
    <property type="evidence" value="ECO:0007669"/>
    <property type="project" value="UniProtKB-KW"/>
</dbReference>
<dbReference type="PROSITE" id="PS00445">
    <property type="entry name" value="FGGY_KINASES_2"/>
    <property type="match status" value="1"/>
</dbReference>
<keyword evidence="2" id="KW-0119">Carbohydrate metabolism</keyword>
<dbReference type="Gene3D" id="3.30.420.40">
    <property type="match status" value="2"/>
</dbReference>
<dbReference type="Pfam" id="PF02782">
    <property type="entry name" value="FGGY_C"/>
    <property type="match status" value="1"/>
</dbReference>
<dbReference type="CDD" id="cd07809">
    <property type="entry name" value="ASKHA_NBD_FGGY_BaXK-like"/>
    <property type="match status" value="1"/>
</dbReference>
<dbReference type="PANTHER" id="PTHR43095:SF5">
    <property type="entry name" value="XYLULOSE KINASE"/>
    <property type="match status" value="1"/>
</dbReference>
<evidence type="ECO:0000259" key="6">
    <source>
        <dbReference type="Pfam" id="PF00370"/>
    </source>
</evidence>
<dbReference type="InterPro" id="IPR018483">
    <property type="entry name" value="Carb_kinase_FGGY_CS"/>
</dbReference>
<evidence type="ECO:0000256" key="3">
    <source>
        <dbReference type="ARBA" id="ARBA00022679"/>
    </source>
</evidence>
<dbReference type="SUPFAM" id="SSF53067">
    <property type="entry name" value="Actin-like ATPase domain"/>
    <property type="match status" value="2"/>
</dbReference>
<keyword evidence="2" id="KW-0859">Xylose metabolism</keyword>
<evidence type="ECO:0000256" key="4">
    <source>
        <dbReference type="ARBA" id="ARBA00022777"/>
    </source>
</evidence>
<dbReference type="PANTHER" id="PTHR43095">
    <property type="entry name" value="SUGAR KINASE"/>
    <property type="match status" value="1"/>
</dbReference>
<dbReference type="InterPro" id="IPR018484">
    <property type="entry name" value="FGGY_N"/>
</dbReference>
<dbReference type="GO" id="GO:0042732">
    <property type="term" value="P:D-xylose metabolic process"/>
    <property type="evidence" value="ECO:0007669"/>
    <property type="project" value="UniProtKB-KW"/>
</dbReference>
<dbReference type="PROSITE" id="PS00933">
    <property type="entry name" value="FGGY_KINASES_1"/>
    <property type="match status" value="1"/>
</dbReference>
<gene>
    <name evidence="8" type="ORF">HC352_00105</name>
</gene>
<feature type="domain" description="Carbohydrate kinase FGGY C-terminal" evidence="7">
    <location>
        <begin position="257"/>
        <end position="440"/>
    </location>
</feature>
<protein>
    <submittedName>
        <fullName evidence="8">Xylulose kinase</fullName>
    </submittedName>
</protein>
<name>A0A6H2ENH5_9ACTO</name>
<comment type="similarity">
    <text evidence="1 5">Belongs to the FGGY kinase family.</text>
</comment>
<reference evidence="8 9" key="1">
    <citation type="submission" date="2020-03" db="EMBL/GenBank/DDBJ databases">
        <title>Complete genome of Arcanobacterium buesumensis sp. nov. strain 2701.</title>
        <authorList>
            <person name="Borowiak M."/>
            <person name="Alssahen M."/>
            <person name="Laemmler C."/>
            <person name="Malorny B."/>
            <person name="Hassan A."/>
            <person name="Prenger-Berninghoff E."/>
            <person name="Ploetz M."/>
            <person name="Abdulmawjood A."/>
        </authorList>
    </citation>
    <scope>NUCLEOTIDE SEQUENCE [LARGE SCALE GENOMIC DNA]</scope>
    <source>
        <strain evidence="8 9">2701</strain>
    </source>
</reference>
<feature type="domain" description="Carbohydrate kinase FGGY N-terminal" evidence="6">
    <location>
        <begin position="6"/>
        <end position="248"/>
    </location>
</feature>
<dbReference type="PIRSF" id="PIRSF000538">
    <property type="entry name" value="GlpK"/>
    <property type="match status" value="1"/>
</dbReference>
<evidence type="ECO:0000259" key="7">
    <source>
        <dbReference type="Pfam" id="PF02782"/>
    </source>
</evidence>
<dbReference type="InterPro" id="IPR000577">
    <property type="entry name" value="Carb_kinase_FGGY"/>
</dbReference>
<dbReference type="GO" id="GO:0016773">
    <property type="term" value="F:phosphotransferase activity, alcohol group as acceptor"/>
    <property type="evidence" value="ECO:0007669"/>
    <property type="project" value="InterPro"/>
</dbReference>
<dbReference type="AlphaFoldDB" id="A0A6H2ENH5"/>
<evidence type="ECO:0000313" key="9">
    <source>
        <dbReference type="Proteomes" id="UP000502298"/>
    </source>
</evidence>
<dbReference type="InterPro" id="IPR050406">
    <property type="entry name" value="FGGY_Carb_Kinase"/>
</dbReference>
<dbReference type="KEGG" id="arca:HC352_00105"/>
<organism evidence="8 9">
    <name type="scientific">Arcanobacterium buesumense</name>
    <dbReference type="NCBI Taxonomy" id="2722751"/>
    <lineage>
        <taxon>Bacteria</taxon>
        <taxon>Bacillati</taxon>
        <taxon>Actinomycetota</taxon>
        <taxon>Actinomycetes</taxon>
        <taxon>Actinomycetales</taxon>
        <taxon>Actinomycetaceae</taxon>
        <taxon>Arcanobacterium</taxon>
    </lineage>
</organism>
<accession>A0A6H2ENH5</accession>
<dbReference type="EMBL" id="CP050804">
    <property type="protein sequence ID" value="QJC22614.1"/>
    <property type="molecule type" value="Genomic_DNA"/>
</dbReference>